<accession>A0A644Y2T0</accession>
<proteinExistence type="predicted"/>
<dbReference type="Gene3D" id="2.10.260.10">
    <property type="match status" value="1"/>
</dbReference>
<name>A0A644Y2T0_9ZZZZ</name>
<sequence>MYKLEIMEIPVINIGNSKGIRLSKSILEQYNITSSIELILEKGRIILKPKSAPRKGWKESFKQMHLAGDDKLGIDDIFNDETFEEWK</sequence>
<comment type="caution">
    <text evidence="2">The sequence shown here is derived from an EMBL/GenBank/DDBJ whole genome shotgun (WGS) entry which is preliminary data.</text>
</comment>
<evidence type="ECO:0000259" key="1">
    <source>
        <dbReference type="SMART" id="SM00966"/>
    </source>
</evidence>
<evidence type="ECO:0000313" key="2">
    <source>
        <dbReference type="EMBL" id="MPM22457.1"/>
    </source>
</evidence>
<dbReference type="GO" id="GO:0003677">
    <property type="term" value="F:DNA binding"/>
    <property type="evidence" value="ECO:0007669"/>
    <property type="project" value="InterPro"/>
</dbReference>
<dbReference type="InterPro" id="IPR007159">
    <property type="entry name" value="SpoVT-AbrB_dom"/>
</dbReference>
<reference evidence="2" key="1">
    <citation type="submission" date="2019-08" db="EMBL/GenBank/DDBJ databases">
        <authorList>
            <person name="Kucharzyk K."/>
            <person name="Murdoch R.W."/>
            <person name="Higgins S."/>
            <person name="Loffler F."/>
        </authorList>
    </citation>
    <scope>NUCLEOTIDE SEQUENCE</scope>
</reference>
<dbReference type="SMART" id="SM00966">
    <property type="entry name" value="SpoVT_AbrB"/>
    <property type="match status" value="1"/>
</dbReference>
<gene>
    <name evidence="2" type="ORF">SDC9_68912</name>
</gene>
<dbReference type="AlphaFoldDB" id="A0A644Y2T0"/>
<dbReference type="SUPFAM" id="SSF89447">
    <property type="entry name" value="AbrB/MazE/MraZ-like"/>
    <property type="match status" value="1"/>
</dbReference>
<feature type="domain" description="SpoVT-AbrB" evidence="1">
    <location>
        <begin position="12"/>
        <end position="55"/>
    </location>
</feature>
<protein>
    <recommendedName>
        <fullName evidence="1">SpoVT-AbrB domain-containing protein</fullName>
    </recommendedName>
</protein>
<dbReference type="InterPro" id="IPR037914">
    <property type="entry name" value="SpoVT-AbrB_sf"/>
</dbReference>
<dbReference type="EMBL" id="VSSQ01003814">
    <property type="protein sequence ID" value="MPM22457.1"/>
    <property type="molecule type" value="Genomic_DNA"/>
</dbReference>
<organism evidence="2">
    <name type="scientific">bioreactor metagenome</name>
    <dbReference type="NCBI Taxonomy" id="1076179"/>
    <lineage>
        <taxon>unclassified sequences</taxon>
        <taxon>metagenomes</taxon>
        <taxon>ecological metagenomes</taxon>
    </lineage>
</organism>